<dbReference type="InterPro" id="IPR016032">
    <property type="entry name" value="Sig_transdc_resp-reg_C-effctor"/>
</dbReference>
<evidence type="ECO:0000256" key="2">
    <source>
        <dbReference type="ARBA" id="ARBA00023125"/>
    </source>
</evidence>
<keyword evidence="1" id="KW-0805">Transcription regulation</keyword>
<dbReference type="PROSITE" id="PS50043">
    <property type="entry name" value="HTH_LUXR_2"/>
    <property type="match status" value="1"/>
</dbReference>
<dbReference type="SMART" id="SM00448">
    <property type="entry name" value="REC"/>
    <property type="match status" value="1"/>
</dbReference>
<sequence length="316" mass="33715">MTMKPVTKPRDVVLVVDDSPEALSFLTDALEEAGVTVLVALDGRKALALLEQVTPDVILMDAIMPGLDGFETCRQLKRSSQVAHVPVIFMTGLTETEHILKGFAAGGVDYVTKPIVAETLIARMYAHLANARVAQSTRAALDVTGRTLLAANHRGEVLWCTPQTTRMLEAAFGTAGGDGVSTGVSLPEEARRWLAERQAGGPGRKADSVVIATGADGRRLRLSPVGQTGPDEILLQLAEETGAGEDTQLKDKLSLTPREAEVLMWVANGKPNRDIAEILGLSPRTVDKHLEQIYAKLGVENRAAAAAMAVRALNGR</sequence>
<dbReference type="Pfam" id="PF00072">
    <property type="entry name" value="Response_reg"/>
    <property type="match status" value="1"/>
</dbReference>
<dbReference type="InterPro" id="IPR000792">
    <property type="entry name" value="Tscrpt_reg_LuxR_C"/>
</dbReference>
<dbReference type="InterPro" id="IPR001789">
    <property type="entry name" value="Sig_transdc_resp-reg_receiver"/>
</dbReference>
<dbReference type="GO" id="GO:0003677">
    <property type="term" value="F:DNA binding"/>
    <property type="evidence" value="ECO:0007669"/>
    <property type="project" value="UniProtKB-KW"/>
</dbReference>
<feature type="domain" description="HTH luxR-type" evidence="5">
    <location>
        <begin position="248"/>
        <end position="313"/>
    </location>
</feature>
<evidence type="ECO:0000313" key="8">
    <source>
        <dbReference type="Proteomes" id="UP000316083"/>
    </source>
</evidence>
<dbReference type="SUPFAM" id="SSF52172">
    <property type="entry name" value="CheY-like"/>
    <property type="match status" value="1"/>
</dbReference>
<dbReference type="SMART" id="SM00421">
    <property type="entry name" value="HTH_LUXR"/>
    <property type="match status" value="1"/>
</dbReference>
<dbReference type="Proteomes" id="UP000316083">
    <property type="component" value="Unassembled WGS sequence"/>
</dbReference>
<evidence type="ECO:0000259" key="6">
    <source>
        <dbReference type="PROSITE" id="PS50110"/>
    </source>
</evidence>
<dbReference type="RefSeq" id="WP_247882897.1">
    <property type="nucleotide sequence ID" value="NZ_VITF01000001.1"/>
</dbReference>
<feature type="domain" description="Response regulatory" evidence="6">
    <location>
        <begin position="12"/>
        <end position="128"/>
    </location>
</feature>
<keyword evidence="3" id="KW-0804">Transcription</keyword>
<dbReference type="InterPro" id="IPR011006">
    <property type="entry name" value="CheY-like_superfamily"/>
</dbReference>
<dbReference type="FunFam" id="1.10.10.10:FF:000153">
    <property type="entry name" value="LuxR family transcriptional regulator"/>
    <property type="match status" value="1"/>
</dbReference>
<accession>A0A560BN31</accession>
<dbReference type="PROSITE" id="PS50110">
    <property type="entry name" value="RESPONSE_REGULATORY"/>
    <property type="match status" value="1"/>
</dbReference>
<dbReference type="PANTHER" id="PTHR43214:SF44">
    <property type="entry name" value="TWO-COMPONENT RESPONSE REGULATOR"/>
    <property type="match status" value="1"/>
</dbReference>
<evidence type="ECO:0000256" key="4">
    <source>
        <dbReference type="PROSITE-ProRule" id="PRU00169"/>
    </source>
</evidence>
<comment type="caution">
    <text evidence="7">The sequence shown here is derived from an EMBL/GenBank/DDBJ whole genome shotgun (WGS) entry which is preliminary data.</text>
</comment>
<keyword evidence="4" id="KW-0597">Phosphoprotein</keyword>
<reference evidence="7 8" key="1">
    <citation type="submission" date="2019-06" db="EMBL/GenBank/DDBJ databases">
        <title>Genomic Encyclopedia of Type Strains, Phase IV (KMG-V): Genome sequencing to study the core and pangenomes of soil and plant-associated prokaryotes.</title>
        <authorList>
            <person name="Whitman W."/>
        </authorList>
    </citation>
    <scope>NUCLEOTIDE SEQUENCE [LARGE SCALE GENOMIC DNA]</scope>
    <source>
        <strain evidence="7 8">BR 11796</strain>
    </source>
</reference>
<organism evidence="7 8">
    <name type="scientific">Azospirillum brasilense</name>
    <dbReference type="NCBI Taxonomy" id="192"/>
    <lineage>
        <taxon>Bacteria</taxon>
        <taxon>Pseudomonadati</taxon>
        <taxon>Pseudomonadota</taxon>
        <taxon>Alphaproteobacteria</taxon>
        <taxon>Rhodospirillales</taxon>
        <taxon>Azospirillaceae</taxon>
        <taxon>Azospirillum</taxon>
    </lineage>
</organism>
<dbReference type="EMBL" id="VITF01000001">
    <property type="protein sequence ID" value="TWA74001.1"/>
    <property type="molecule type" value="Genomic_DNA"/>
</dbReference>
<dbReference type="SUPFAM" id="SSF46894">
    <property type="entry name" value="C-terminal effector domain of the bipartite response regulators"/>
    <property type="match status" value="1"/>
</dbReference>
<evidence type="ECO:0000313" key="7">
    <source>
        <dbReference type="EMBL" id="TWA74001.1"/>
    </source>
</evidence>
<dbReference type="GO" id="GO:0000160">
    <property type="term" value="P:phosphorelay signal transduction system"/>
    <property type="evidence" value="ECO:0007669"/>
    <property type="project" value="InterPro"/>
</dbReference>
<feature type="modified residue" description="4-aspartylphosphate" evidence="4">
    <location>
        <position position="61"/>
    </location>
</feature>
<dbReference type="CDD" id="cd19920">
    <property type="entry name" value="REC_PA4781-like"/>
    <property type="match status" value="1"/>
</dbReference>
<proteinExistence type="predicted"/>
<dbReference type="GO" id="GO:0006355">
    <property type="term" value="P:regulation of DNA-templated transcription"/>
    <property type="evidence" value="ECO:0007669"/>
    <property type="project" value="InterPro"/>
</dbReference>
<dbReference type="PANTHER" id="PTHR43214">
    <property type="entry name" value="TWO-COMPONENT RESPONSE REGULATOR"/>
    <property type="match status" value="1"/>
</dbReference>
<evidence type="ECO:0000256" key="1">
    <source>
        <dbReference type="ARBA" id="ARBA00023015"/>
    </source>
</evidence>
<keyword evidence="2" id="KW-0238">DNA-binding</keyword>
<dbReference type="CDD" id="cd06170">
    <property type="entry name" value="LuxR_C_like"/>
    <property type="match status" value="1"/>
</dbReference>
<dbReference type="InterPro" id="IPR039420">
    <property type="entry name" value="WalR-like"/>
</dbReference>
<dbReference type="Gene3D" id="1.10.10.10">
    <property type="entry name" value="Winged helix-like DNA-binding domain superfamily/Winged helix DNA-binding domain"/>
    <property type="match status" value="1"/>
</dbReference>
<dbReference type="InterPro" id="IPR036388">
    <property type="entry name" value="WH-like_DNA-bd_sf"/>
</dbReference>
<dbReference type="AlphaFoldDB" id="A0A560BN31"/>
<dbReference type="Gene3D" id="3.40.50.2300">
    <property type="match status" value="1"/>
</dbReference>
<evidence type="ECO:0000259" key="5">
    <source>
        <dbReference type="PROSITE" id="PS50043"/>
    </source>
</evidence>
<name>A0A560BN31_AZOBR</name>
<evidence type="ECO:0000256" key="3">
    <source>
        <dbReference type="ARBA" id="ARBA00023163"/>
    </source>
</evidence>
<dbReference type="PRINTS" id="PR00038">
    <property type="entry name" value="HTHLUXR"/>
</dbReference>
<gene>
    <name evidence="7" type="ORF">FBZ82_10114</name>
</gene>
<dbReference type="Pfam" id="PF00196">
    <property type="entry name" value="GerE"/>
    <property type="match status" value="1"/>
</dbReference>
<protein>
    <submittedName>
        <fullName evidence="7">LuxR family two component transcriptional regulator</fullName>
    </submittedName>
</protein>